<dbReference type="InterPro" id="IPR050378">
    <property type="entry name" value="Metallo-dep_Hydrolases_sf"/>
</dbReference>
<reference evidence="4" key="1">
    <citation type="journal article" date="2019" name="Int. J. Syst. Evol. Microbiol.">
        <title>The Global Catalogue of Microorganisms (GCM) 10K type strain sequencing project: providing services to taxonomists for standard genome sequencing and annotation.</title>
        <authorList>
            <consortium name="The Broad Institute Genomics Platform"/>
            <consortium name="The Broad Institute Genome Sequencing Center for Infectious Disease"/>
            <person name="Wu L."/>
            <person name="Ma J."/>
        </authorList>
    </citation>
    <scope>NUCLEOTIDE SEQUENCE [LARGE SCALE GENOMIC DNA]</scope>
    <source>
        <strain evidence="4">CCUG 57263</strain>
    </source>
</reference>
<organism evidence="3 4">
    <name type="scientific">Paenibacillus residui</name>
    <dbReference type="NCBI Taxonomy" id="629724"/>
    <lineage>
        <taxon>Bacteria</taxon>
        <taxon>Bacillati</taxon>
        <taxon>Bacillota</taxon>
        <taxon>Bacilli</taxon>
        <taxon>Bacillales</taxon>
        <taxon>Paenibacillaceae</taxon>
        <taxon>Paenibacillus</taxon>
    </lineage>
</organism>
<dbReference type="Pfam" id="PF07969">
    <property type="entry name" value="Amidohydro_3"/>
    <property type="match status" value="1"/>
</dbReference>
<name>A0ABW3D7K6_9BACL</name>
<dbReference type="Gene3D" id="2.30.40.10">
    <property type="entry name" value="Urease, subunit C, domain 1"/>
    <property type="match status" value="1"/>
</dbReference>
<gene>
    <name evidence="3" type="ORF">ACFQ03_05970</name>
</gene>
<evidence type="ECO:0000259" key="2">
    <source>
        <dbReference type="Pfam" id="PF07969"/>
    </source>
</evidence>
<proteinExistence type="predicted"/>
<comment type="caution">
    <text evidence="3">The sequence shown here is derived from an EMBL/GenBank/DDBJ whole genome shotgun (WGS) entry which is preliminary data.</text>
</comment>
<dbReference type="InterPro" id="IPR032466">
    <property type="entry name" value="Metal_Hydrolase"/>
</dbReference>
<evidence type="ECO:0000313" key="4">
    <source>
        <dbReference type="Proteomes" id="UP001597120"/>
    </source>
</evidence>
<evidence type="ECO:0000313" key="3">
    <source>
        <dbReference type="EMBL" id="MFD0868689.1"/>
    </source>
</evidence>
<dbReference type="RefSeq" id="WP_379286774.1">
    <property type="nucleotide sequence ID" value="NZ_JBHTIU010000022.1"/>
</dbReference>
<sequence length="563" mass="62551">MEADIVIKNATIVDGTGGDRFRGSIAIKDGKLARISRQSNLEESAADSREAWEGARAANGPGSSDVSGLGLEGVESAREVIDAQGMIAAPGFIDTHVHSDLMLLWDRQHASGLAQGITTEVLGQDGLSYAPLSRENLLMNYKFLAGLNGAPDIPLDWSSVREYRMKFDRTVAINTAYQVPHGALRLETLGMRDLPLTGQHLAKAKQLLDQGLKEGAVAFSTGLSYYPCSYSDTEEMVELCKVAAANDSVYVTHYRTVFRGEPIDPVLESIEIAERSGVKLHFSHYRTNLEKAGQVQQVMAAIDAAYERGVDLTLELYPYPSGSGYVVIWLPLWCFEGGFDAILERLADPKLRPRFIEGMEQNTIPLRGYFTNLPNHSQYVGRSFREVAEERGQSVPDMLCDLLLAEKLQVGYHDSPEWMFEEASQEAWDRFNRDCLELLSRPYYMVGSDGIPLGKNPHPRAFGTFPRLLRFCREYDFRLETLVNRMTKVPADRFGLADRGVLKEGYAADLVIFDERRVTDTATYQQSRSGPVGIPYVLVNGEVAVRGEQVTGVFAGRALERGR</sequence>
<dbReference type="CDD" id="cd01297">
    <property type="entry name" value="D-aminoacylase"/>
    <property type="match status" value="1"/>
</dbReference>
<dbReference type="EMBL" id="JBHTIU010000022">
    <property type="protein sequence ID" value="MFD0868689.1"/>
    <property type="molecule type" value="Genomic_DNA"/>
</dbReference>
<protein>
    <submittedName>
        <fullName evidence="3">Amidohydrolase family protein</fullName>
    </submittedName>
</protein>
<dbReference type="Gene3D" id="3.20.20.140">
    <property type="entry name" value="Metal-dependent hydrolases"/>
    <property type="match status" value="2"/>
</dbReference>
<accession>A0ABW3D7K6</accession>
<dbReference type="PANTHER" id="PTHR11647">
    <property type="entry name" value="HYDRANTOINASE/DIHYDROPYRIMIDINASE FAMILY MEMBER"/>
    <property type="match status" value="1"/>
</dbReference>
<evidence type="ECO:0000256" key="1">
    <source>
        <dbReference type="SAM" id="MobiDB-lite"/>
    </source>
</evidence>
<dbReference type="InterPro" id="IPR013108">
    <property type="entry name" value="Amidohydro_3"/>
</dbReference>
<dbReference type="SUPFAM" id="SSF51338">
    <property type="entry name" value="Composite domain of metallo-dependent hydrolases"/>
    <property type="match status" value="1"/>
</dbReference>
<dbReference type="SUPFAM" id="SSF51556">
    <property type="entry name" value="Metallo-dependent hydrolases"/>
    <property type="match status" value="1"/>
</dbReference>
<feature type="domain" description="Amidohydrolase 3" evidence="2">
    <location>
        <begin position="79"/>
        <end position="544"/>
    </location>
</feature>
<feature type="region of interest" description="Disordered" evidence="1">
    <location>
        <begin position="38"/>
        <end position="69"/>
    </location>
</feature>
<dbReference type="Proteomes" id="UP001597120">
    <property type="component" value="Unassembled WGS sequence"/>
</dbReference>
<dbReference type="PANTHER" id="PTHR11647:SF1">
    <property type="entry name" value="COLLAPSIN RESPONSE MEDIATOR PROTEIN"/>
    <property type="match status" value="1"/>
</dbReference>
<dbReference type="InterPro" id="IPR011059">
    <property type="entry name" value="Metal-dep_hydrolase_composite"/>
</dbReference>
<keyword evidence="4" id="KW-1185">Reference proteome</keyword>